<protein>
    <submittedName>
        <fullName evidence="1">Unannotated protein</fullName>
    </submittedName>
</protein>
<proteinExistence type="predicted"/>
<evidence type="ECO:0000313" key="1">
    <source>
        <dbReference type="EMBL" id="CAB4816528.1"/>
    </source>
</evidence>
<organism evidence="1">
    <name type="scientific">freshwater metagenome</name>
    <dbReference type="NCBI Taxonomy" id="449393"/>
    <lineage>
        <taxon>unclassified sequences</taxon>
        <taxon>metagenomes</taxon>
        <taxon>ecological metagenomes</taxon>
    </lineage>
</organism>
<gene>
    <name evidence="1" type="ORF">UFOPK3078_01386</name>
    <name evidence="2" type="ORF">UFOPK4337_01214</name>
</gene>
<dbReference type="EMBL" id="CAFAAU010000070">
    <property type="protein sequence ID" value="CAB4816528.1"/>
    <property type="molecule type" value="Genomic_DNA"/>
</dbReference>
<accession>A0A6J6ZBJ0</accession>
<name>A0A6J6ZBJ0_9ZZZZ</name>
<evidence type="ECO:0000313" key="2">
    <source>
        <dbReference type="EMBL" id="CAB5062929.1"/>
    </source>
</evidence>
<reference evidence="1" key="1">
    <citation type="submission" date="2020-05" db="EMBL/GenBank/DDBJ databases">
        <authorList>
            <person name="Chiriac C."/>
            <person name="Salcher M."/>
            <person name="Ghai R."/>
            <person name="Kavagutti S V."/>
        </authorList>
    </citation>
    <scope>NUCLEOTIDE SEQUENCE</scope>
</reference>
<sequence>MKRGLSKGFVIVGTVSVITLSSFGATQTNSKQIFDSKAVTDFGRRIILSGECAGRSDLPHISTHFPGTVNVVTETFCPGEEVTVKTTLSRKGWWIFRTSVTKSKSGFANVRLSVAMACKWQSGMAPIEYIVESLHTDSSGSRGITRAHSFLKC</sequence>
<dbReference type="EMBL" id="CAFBQM010000081">
    <property type="protein sequence ID" value="CAB5062929.1"/>
    <property type="molecule type" value="Genomic_DNA"/>
</dbReference>
<dbReference type="AlphaFoldDB" id="A0A6J6ZBJ0"/>